<dbReference type="AlphaFoldDB" id="T1BTH9"/>
<accession>T1BTH9</accession>
<dbReference type="InterPro" id="IPR005369">
    <property type="entry name" value="UPF0179"/>
</dbReference>
<dbReference type="PANTHER" id="PTHR40699">
    <property type="entry name" value="UPF0179 PROTEIN MJ1627"/>
    <property type="match status" value="1"/>
</dbReference>
<dbReference type="Pfam" id="PF03684">
    <property type="entry name" value="UPF0179"/>
    <property type="match status" value="1"/>
</dbReference>
<sequence length="142" mass="15638">MADITLIARNEAHEGFEFVYQGGAPVCRTCPYRHACLTLDTGRRYTVTKVRPITHPCALQETDANVVEVRAVPRSLVVDARGATVGATVETGRFACTRLDCPNWGICAGPSLPAKQRFRIETVHPEMAECRIGRTLKRVEAV</sequence>
<dbReference type="EMBL" id="AUZY01002063">
    <property type="protein sequence ID" value="EQD73172.1"/>
    <property type="molecule type" value="Genomic_DNA"/>
</dbReference>
<dbReference type="PANTHER" id="PTHR40699:SF1">
    <property type="entry name" value="UPF0179 PROTEIN MJ1627"/>
    <property type="match status" value="1"/>
</dbReference>
<proteinExistence type="inferred from homology"/>
<comment type="caution">
    <text evidence="1">The sequence shown here is derived from an EMBL/GenBank/DDBJ whole genome shotgun (WGS) entry which is preliminary data.</text>
</comment>
<name>T1BTH9_9ZZZZ</name>
<dbReference type="HAMAP" id="MF_00498">
    <property type="entry name" value="UPF0179"/>
    <property type="match status" value="1"/>
</dbReference>
<protein>
    <submittedName>
        <fullName evidence="1">Protein belonging to Uncharacterized protein family UPF0179</fullName>
    </submittedName>
</protein>
<evidence type="ECO:0000313" key="1">
    <source>
        <dbReference type="EMBL" id="EQD73172.1"/>
    </source>
</evidence>
<reference evidence="1" key="2">
    <citation type="journal article" date="2014" name="ISME J.">
        <title>Microbial stratification in low pH oxic and suboxic macroscopic growths along an acid mine drainage.</title>
        <authorList>
            <person name="Mendez-Garcia C."/>
            <person name="Mesa V."/>
            <person name="Sprenger R.R."/>
            <person name="Richter M."/>
            <person name="Diez M.S."/>
            <person name="Solano J."/>
            <person name="Bargiela R."/>
            <person name="Golyshina O.V."/>
            <person name="Manteca A."/>
            <person name="Ramos J.L."/>
            <person name="Gallego J.R."/>
            <person name="Llorente I."/>
            <person name="Martins Dos Santos V.A."/>
            <person name="Jensen O.N."/>
            <person name="Pelaez A.I."/>
            <person name="Sanchez J."/>
            <person name="Ferrer M."/>
        </authorList>
    </citation>
    <scope>NUCLEOTIDE SEQUENCE</scope>
</reference>
<reference evidence="1" key="1">
    <citation type="submission" date="2013-08" db="EMBL/GenBank/DDBJ databases">
        <authorList>
            <person name="Mendez C."/>
            <person name="Richter M."/>
            <person name="Ferrer M."/>
            <person name="Sanchez J."/>
        </authorList>
    </citation>
    <scope>NUCLEOTIDE SEQUENCE</scope>
</reference>
<gene>
    <name evidence="1" type="ORF">B1B_03355</name>
</gene>
<organism evidence="1">
    <name type="scientific">mine drainage metagenome</name>
    <dbReference type="NCBI Taxonomy" id="410659"/>
    <lineage>
        <taxon>unclassified sequences</taxon>
        <taxon>metagenomes</taxon>
        <taxon>ecological metagenomes</taxon>
    </lineage>
</organism>